<keyword evidence="1" id="KW-0285">Flavoprotein</keyword>
<dbReference type="Gene3D" id="3.30.390.50">
    <property type="entry name" value="CO dehydrogenase flavoprotein, C-terminal domain"/>
    <property type="match status" value="1"/>
</dbReference>
<dbReference type="Gene3D" id="3.30.465.10">
    <property type="match status" value="1"/>
</dbReference>
<dbReference type="Gene3D" id="3.30.43.10">
    <property type="entry name" value="Uridine Diphospho-n-acetylenolpyruvylglucosamine Reductase, domain 2"/>
    <property type="match status" value="1"/>
</dbReference>
<dbReference type="EMBL" id="AGWX01000001">
    <property type="protein sequence ID" value="EKS41718.1"/>
    <property type="molecule type" value="Genomic_DNA"/>
</dbReference>
<accession>K8PTP1</accession>
<comment type="caution">
    <text evidence="5">The sequence shown here is derived from an EMBL/GenBank/DDBJ whole genome shotgun (WGS) entry which is preliminary data.</text>
</comment>
<dbReference type="InterPro" id="IPR016166">
    <property type="entry name" value="FAD-bd_PCMH"/>
</dbReference>
<dbReference type="SUPFAM" id="SSF56176">
    <property type="entry name" value="FAD-binding/transporter-associated domain-like"/>
    <property type="match status" value="1"/>
</dbReference>
<evidence type="ECO:0000313" key="5">
    <source>
        <dbReference type="EMBL" id="EKS41718.1"/>
    </source>
</evidence>
<dbReference type="eggNOG" id="COG1319">
    <property type="taxonomic scope" value="Bacteria"/>
</dbReference>
<evidence type="ECO:0000256" key="2">
    <source>
        <dbReference type="ARBA" id="ARBA00022827"/>
    </source>
</evidence>
<dbReference type="InterPro" id="IPR016169">
    <property type="entry name" value="FAD-bd_PCMH_sub2"/>
</dbReference>
<dbReference type="SUPFAM" id="SSF55447">
    <property type="entry name" value="CO dehydrogenase flavoprotein C-terminal domain-like"/>
    <property type="match status" value="1"/>
</dbReference>
<dbReference type="Proteomes" id="UP000001096">
    <property type="component" value="Unassembled WGS sequence"/>
</dbReference>
<dbReference type="PANTHER" id="PTHR42659:SF2">
    <property type="entry name" value="XANTHINE DEHYDROGENASE SUBUNIT C-RELATED"/>
    <property type="match status" value="1"/>
</dbReference>
<name>K8PTP1_9BRAD</name>
<keyword evidence="6" id="KW-1185">Reference proteome</keyword>
<dbReference type="InterPro" id="IPR051312">
    <property type="entry name" value="Diverse_Substr_Oxidored"/>
</dbReference>
<dbReference type="PATRIC" id="fig|883078.3.peg.835"/>
<evidence type="ECO:0000313" key="6">
    <source>
        <dbReference type="Proteomes" id="UP000001096"/>
    </source>
</evidence>
<sequence length="291" mass="30480">MKPAAFDYVVADSVESAVASLAAAGGDGKIIAGGQSLVPMLNFRLLRPSVLVDINRIPGLAGIEDCGKSIRIGALTRHVSLETSGIVSEYFPVLHEAMTFVAHLAIRNRGTIGGSLSHADPAAELPMMSLLLNAKLGIASSAGRRTVDPAEFFLGALTTDLGDDDLLTDIEFPKLPPQTGWGFEEVARRSGDFALACVAATVSIADGVIGEVRIGMMGVGETALRATDAEHLLAGQKLSDELLDEAVASIRVAVEPNSDLHASSDYRRHLVGVLARRALTAAWQRAGGMAT</sequence>
<keyword evidence="2" id="KW-0274">FAD</keyword>
<dbReference type="InterPro" id="IPR036683">
    <property type="entry name" value="CO_DH_flav_C_dom_sf"/>
</dbReference>
<dbReference type="InterPro" id="IPR002346">
    <property type="entry name" value="Mopterin_DH_FAD-bd"/>
</dbReference>
<gene>
    <name evidence="5" type="ORF">HMPREF9695_00810</name>
</gene>
<dbReference type="InterPro" id="IPR036318">
    <property type="entry name" value="FAD-bd_PCMH-like_sf"/>
</dbReference>
<protein>
    <recommendedName>
        <fullName evidence="4">FAD-binding PCMH-type domain-containing protein</fullName>
    </recommendedName>
</protein>
<reference evidence="5 6" key="1">
    <citation type="submission" date="2012-04" db="EMBL/GenBank/DDBJ databases">
        <title>The Genome Sequence of Afipia broomeae ATCC 49717.</title>
        <authorList>
            <consortium name="The Broad Institute Genome Sequencing Platform"/>
            <person name="Earl A."/>
            <person name="Ward D."/>
            <person name="Feldgarden M."/>
            <person name="Gevers D."/>
            <person name="Huys G."/>
            <person name="Walker B."/>
            <person name="Young S.K."/>
            <person name="Zeng Q."/>
            <person name="Gargeya S."/>
            <person name="Fitzgerald M."/>
            <person name="Haas B."/>
            <person name="Abouelleil A."/>
            <person name="Alvarado L."/>
            <person name="Arachchi H.M."/>
            <person name="Berlin A."/>
            <person name="Chapman S.B."/>
            <person name="Goldberg J."/>
            <person name="Griggs A."/>
            <person name="Gujja S."/>
            <person name="Hansen M."/>
            <person name="Howarth C."/>
            <person name="Imamovic A."/>
            <person name="Larimer J."/>
            <person name="McCowen C."/>
            <person name="Montmayeur A."/>
            <person name="Murphy C."/>
            <person name="Neiman D."/>
            <person name="Pearson M."/>
            <person name="Priest M."/>
            <person name="Roberts A."/>
            <person name="Saif S."/>
            <person name="Shea T."/>
            <person name="Sisk P."/>
            <person name="Sykes S."/>
            <person name="Wortman J."/>
            <person name="Nusbaum C."/>
            <person name="Birren B."/>
        </authorList>
    </citation>
    <scope>NUCLEOTIDE SEQUENCE [LARGE SCALE GENOMIC DNA]</scope>
    <source>
        <strain evidence="5 6">ATCC 49717</strain>
    </source>
</reference>
<dbReference type="Pfam" id="PF03450">
    <property type="entry name" value="CO_deh_flav_C"/>
    <property type="match status" value="1"/>
</dbReference>
<keyword evidence="3" id="KW-0560">Oxidoreductase</keyword>
<dbReference type="PROSITE" id="PS51387">
    <property type="entry name" value="FAD_PCMH"/>
    <property type="match status" value="1"/>
</dbReference>
<dbReference type="InterPro" id="IPR005107">
    <property type="entry name" value="CO_DH_flav_C"/>
</dbReference>
<dbReference type="RefSeq" id="WP_006019524.1">
    <property type="nucleotide sequence ID" value="NZ_KB375282.1"/>
</dbReference>
<dbReference type="GO" id="GO:0016491">
    <property type="term" value="F:oxidoreductase activity"/>
    <property type="evidence" value="ECO:0007669"/>
    <property type="project" value="UniProtKB-KW"/>
</dbReference>
<dbReference type="HOGENOM" id="CLU_058050_3_0_5"/>
<dbReference type="InterPro" id="IPR016167">
    <property type="entry name" value="FAD-bd_PCMH_sub1"/>
</dbReference>
<dbReference type="SMART" id="SM01092">
    <property type="entry name" value="CO_deh_flav_C"/>
    <property type="match status" value="1"/>
</dbReference>
<proteinExistence type="predicted"/>
<dbReference type="Pfam" id="PF00941">
    <property type="entry name" value="FAD_binding_5"/>
    <property type="match status" value="1"/>
</dbReference>
<dbReference type="AlphaFoldDB" id="K8PTP1"/>
<evidence type="ECO:0000256" key="1">
    <source>
        <dbReference type="ARBA" id="ARBA00022630"/>
    </source>
</evidence>
<organism evidence="5 6">
    <name type="scientific">Afipia broomeae ATCC 49717</name>
    <dbReference type="NCBI Taxonomy" id="883078"/>
    <lineage>
        <taxon>Bacteria</taxon>
        <taxon>Pseudomonadati</taxon>
        <taxon>Pseudomonadota</taxon>
        <taxon>Alphaproteobacteria</taxon>
        <taxon>Hyphomicrobiales</taxon>
        <taxon>Nitrobacteraceae</taxon>
        <taxon>Afipia</taxon>
    </lineage>
</organism>
<evidence type="ECO:0000256" key="3">
    <source>
        <dbReference type="ARBA" id="ARBA00023002"/>
    </source>
</evidence>
<dbReference type="GO" id="GO:0071949">
    <property type="term" value="F:FAD binding"/>
    <property type="evidence" value="ECO:0007669"/>
    <property type="project" value="InterPro"/>
</dbReference>
<dbReference type="PANTHER" id="PTHR42659">
    <property type="entry name" value="XANTHINE DEHYDROGENASE SUBUNIT C-RELATED"/>
    <property type="match status" value="1"/>
</dbReference>
<evidence type="ECO:0000259" key="4">
    <source>
        <dbReference type="PROSITE" id="PS51387"/>
    </source>
</evidence>
<feature type="domain" description="FAD-binding PCMH-type" evidence="4">
    <location>
        <begin position="1"/>
        <end position="177"/>
    </location>
</feature>